<feature type="compositionally biased region" description="Basic and acidic residues" evidence="1">
    <location>
        <begin position="1"/>
        <end position="15"/>
    </location>
</feature>
<dbReference type="EMBL" id="HG686915">
    <property type="protein sequence ID" value="CDJ34646.1"/>
    <property type="molecule type" value="Genomic_DNA"/>
</dbReference>
<dbReference type="Proteomes" id="UP000030744">
    <property type="component" value="Unassembled WGS sequence"/>
</dbReference>
<feature type="transmembrane region" description="Helical" evidence="2">
    <location>
        <begin position="398"/>
        <end position="420"/>
    </location>
</feature>
<proteinExistence type="predicted"/>
<feature type="transmembrane region" description="Helical" evidence="2">
    <location>
        <begin position="254"/>
        <end position="274"/>
    </location>
</feature>
<keyword evidence="2" id="KW-1133">Transmembrane helix</keyword>
<sequence length="525" mass="56828">MASERRRSAYTDKSTRNYGDQPVSPPSDTSLILSKHPKEPPRAGPAPNYRKLAREIAFSFSDSSANSSQISNDPYASELAATWNYHGGRKPKLPSVHEPQASAPVTHAEVPENSAALLKVEEKIDNQSQPACVPREVGEKPVSFEKRQMLCAILSVGATLGYLLVLIERLGLAHFSLLQGVGPLSILLSGLPGICLTCMFSAATVCPSKRKAYDAGSFSLSVQDPIKRQTEKSSDDSEAFQELRTKLSSNTFKTLLGFVLWDLVKAYTSLWPLLHLPRNATHEPLQEPPFFGQSPEGAKAGIHGYPPRIASGHDLSLPFSPLCQLLFPLVADGLRLVGLWFAFKTMRRTQRREKPGTTRLLHQSFWVSECMQPFTGLMPLVGEQATALSGLLLRCHSIFLGLAAAFTGCILASAFHRLFLTNAKSISAVLAAAASLAFCSCILFDVLSAAVPSSVITCAYTPFIADMRSGFVAVKAFAMTATLSDQVGQICLSLSAVMIKPSDVFDATADPQKTKEAEISRVPAK</sequence>
<keyword evidence="4" id="KW-1185">Reference proteome</keyword>
<protein>
    <submittedName>
        <fullName evidence="3">Uncharacterized protein</fullName>
    </submittedName>
</protein>
<dbReference type="VEuPathDB" id="ToxoDB:EMH_0021390"/>
<gene>
    <name evidence="3" type="ORF">EMH_0021390</name>
</gene>
<dbReference type="RefSeq" id="XP_013357209.1">
    <property type="nucleotide sequence ID" value="XM_013501755.1"/>
</dbReference>
<name>U6KCW8_9EIME</name>
<reference evidence="3" key="1">
    <citation type="submission" date="2013-10" db="EMBL/GenBank/DDBJ databases">
        <title>Genomic analysis of the causative agents of coccidiosis in chickens.</title>
        <authorList>
            <person name="Reid A.J."/>
            <person name="Blake D."/>
            <person name="Billington K."/>
            <person name="Browne H."/>
            <person name="Dunn M."/>
            <person name="Hung S."/>
            <person name="Kawahara F."/>
            <person name="Miranda-Saavedra D."/>
            <person name="Mourier T."/>
            <person name="Nagra H."/>
            <person name="Otto T.D."/>
            <person name="Rawlings N."/>
            <person name="Sanchez A."/>
            <person name="Sanders M."/>
            <person name="Subramaniam C."/>
            <person name="Tay Y."/>
            <person name="Dear P."/>
            <person name="Doerig C."/>
            <person name="Gruber A."/>
            <person name="Parkinson J."/>
            <person name="Shirley M."/>
            <person name="Wan K.L."/>
            <person name="Berriman M."/>
            <person name="Tomley F."/>
            <person name="Pain A."/>
        </authorList>
    </citation>
    <scope>NUCLEOTIDE SEQUENCE [LARGE SCALE GENOMIC DNA]</scope>
    <source>
        <strain evidence="3">Houghton</strain>
    </source>
</reference>
<evidence type="ECO:0000313" key="3">
    <source>
        <dbReference type="EMBL" id="CDJ34646.1"/>
    </source>
</evidence>
<evidence type="ECO:0000313" key="4">
    <source>
        <dbReference type="Proteomes" id="UP000030744"/>
    </source>
</evidence>
<keyword evidence="2" id="KW-0812">Transmembrane</keyword>
<keyword evidence="2" id="KW-0472">Membrane</keyword>
<reference evidence="3" key="2">
    <citation type="submission" date="2013-10" db="EMBL/GenBank/DDBJ databases">
        <authorList>
            <person name="Aslett M."/>
        </authorList>
    </citation>
    <scope>NUCLEOTIDE SEQUENCE [LARGE SCALE GENOMIC DNA]</scope>
    <source>
        <strain evidence="3">Houghton</strain>
    </source>
</reference>
<feature type="region of interest" description="Disordered" evidence="1">
    <location>
        <begin position="1"/>
        <end position="50"/>
    </location>
</feature>
<feature type="transmembrane region" description="Helical" evidence="2">
    <location>
        <begin position="149"/>
        <end position="167"/>
    </location>
</feature>
<feature type="transmembrane region" description="Helical" evidence="2">
    <location>
        <begin position="187"/>
        <end position="206"/>
    </location>
</feature>
<evidence type="ECO:0000256" key="1">
    <source>
        <dbReference type="SAM" id="MobiDB-lite"/>
    </source>
</evidence>
<accession>U6KCW8</accession>
<feature type="transmembrane region" description="Helical" evidence="2">
    <location>
        <begin position="325"/>
        <end position="343"/>
    </location>
</feature>
<feature type="transmembrane region" description="Helical" evidence="2">
    <location>
        <begin position="426"/>
        <end position="447"/>
    </location>
</feature>
<evidence type="ECO:0000256" key="2">
    <source>
        <dbReference type="SAM" id="Phobius"/>
    </source>
</evidence>
<dbReference type="GeneID" id="25377030"/>
<dbReference type="OrthoDB" id="347429at2759"/>
<dbReference type="AlphaFoldDB" id="U6KCW8"/>
<organism evidence="3 4">
    <name type="scientific">Eimeria mitis</name>
    <dbReference type="NCBI Taxonomy" id="44415"/>
    <lineage>
        <taxon>Eukaryota</taxon>
        <taxon>Sar</taxon>
        <taxon>Alveolata</taxon>
        <taxon>Apicomplexa</taxon>
        <taxon>Conoidasida</taxon>
        <taxon>Coccidia</taxon>
        <taxon>Eucoccidiorida</taxon>
        <taxon>Eimeriorina</taxon>
        <taxon>Eimeriidae</taxon>
        <taxon>Eimeria</taxon>
    </lineage>
</organism>